<gene>
    <name evidence="1" type="ORF">FGRAMPH1_01T21093</name>
</gene>
<reference evidence="1 3" key="3">
    <citation type="journal article" date="2015" name="BMC Genomics">
        <title>The completed genome sequence of the pathogenic ascomycete fungus Fusarium graminearum.</title>
        <authorList>
            <person name="King R."/>
            <person name="Urban M."/>
            <person name="Hammond-Kosack M.C."/>
            <person name="Hassani-Pak K."/>
            <person name="Hammond-Kosack K.E."/>
        </authorList>
    </citation>
    <scope>NUCLEOTIDE SEQUENCE [LARGE SCALE GENOMIC DNA]</scope>
    <source>
        <strain evidence="3">ATCC MYA-4620 / CBS 123657 / FGSC 9075 / NRRL 31084 / PH-1</strain>
        <strain evidence="1">PH-1</strain>
    </source>
</reference>
<dbReference type="AlphaFoldDB" id="I1SAI2"/>
<dbReference type="RefSeq" id="XP_011325319.1">
    <property type="nucleotide sequence ID" value="XM_011327017.1"/>
</dbReference>
<dbReference type="HOGENOM" id="CLU_3392445_0_0_1"/>
<reference evidence="2" key="4">
    <citation type="submission" date="2017-01" db="UniProtKB">
        <authorList>
            <consortium name="EnsemblFungi"/>
        </authorList>
    </citation>
    <scope>IDENTIFICATION</scope>
    <source>
        <strain evidence="2">PH-1 / ATCC MYA-4620 / FGSC 9075 / NRRL 31084</strain>
    </source>
</reference>
<organism evidence="1 3">
    <name type="scientific">Gibberella zeae (strain ATCC MYA-4620 / CBS 123657 / FGSC 9075 / NRRL 31084 / PH-1)</name>
    <name type="common">Wheat head blight fungus</name>
    <name type="synonym">Fusarium graminearum</name>
    <dbReference type="NCBI Taxonomy" id="229533"/>
    <lineage>
        <taxon>Eukaryota</taxon>
        <taxon>Fungi</taxon>
        <taxon>Dikarya</taxon>
        <taxon>Ascomycota</taxon>
        <taxon>Pezizomycotina</taxon>
        <taxon>Sordariomycetes</taxon>
        <taxon>Hypocreomycetidae</taxon>
        <taxon>Hypocreales</taxon>
        <taxon>Nectriaceae</taxon>
        <taxon>Fusarium</taxon>
    </lineage>
</organism>
<accession>I1SAI2</accession>
<dbReference type="VEuPathDB" id="FungiDB:FGRAMPH1_01G21093"/>
<protein>
    <submittedName>
        <fullName evidence="1">Chromosome 3, complete genome</fullName>
    </submittedName>
</protein>
<reference evidence="2 3" key="2">
    <citation type="journal article" date="2010" name="Nature">
        <title>Comparative genomics reveals mobile pathogenicity chromosomes in Fusarium.</title>
        <authorList>
            <person name="Ma L.J."/>
            <person name="van der Does H.C."/>
            <person name="Borkovich K.A."/>
            <person name="Coleman J.J."/>
            <person name="Daboussi M.J."/>
            <person name="Di Pietro A."/>
            <person name="Dufresne M."/>
            <person name="Freitag M."/>
            <person name="Grabherr M."/>
            <person name="Henrissat B."/>
            <person name="Houterman P.M."/>
            <person name="Kang S."/>
            <person name="Shim W.B."/>
            <person name="Woloshuk C."/>
            <person name="Xie X."/>
            <person name="Xu J.R."/>
            <person name="Antoniw J."/>
            <person name="Baker S.E."/>
            <person name="Bluhm B.H."/>
            <person name="Breakspear A."/>
            <person name="Brown D.W."/>
            <person name="Butchko R.A."/>
            <person name="Chapman S."/>
            <person name="Coulson R."/>
            <person name="Coutinho P.M."/>
            <person name="Danchin E.G."/>
            <person name="Diener A."/>
            <person name="Gale L.R."/>
            <person name="Gardiner D.M."/>
            <person name="Goff S."/>
            <person name="Hammond-Kosack K.E."/>
            <person name="Hilburn K."/>
            <person name="Hua-Van A."/>
            <person name="Jonkers W."/>
            <person name="Kazan K."/>
            <person name="Kodira C.D."/>
            <person name="Koehrsen M."/>
            <person name="Kumar L."/>
            <person name="Lee Y.H."/>
            <person name="Li L."/>
            <person name="Manners J.M."/>
            <person name="Miranda-Saavedra D."/>
            <person name="Mukherjee M."/>
            <person name="Park G."/>
            <person name="Park J."/>
            <person name="Park S.Y."/>
            <person name="Proctor R.H."/>
            <person name="Regev A."/>
            <person name="Ruiz-Roldan M.C."/>
            <person name="Sain D."/>
            <person name="Sakthikumar S."/>
            <person name="Sykes S."/>
            <person name="Schwartz D.C."/>
            <person name="Turgeon B.G."/>
            <person name="Wapinski I."/>
            <person name="Yoder O."/>
            <person name="Young S."/>
            <person name="Zeng Q."/>
            <person name="Zhou S."/>
            <person name="Galagan J."/>
            <person name="Cuomo C.A."/>
            <person name="Kistler H.C."/>
            <person name="Rep M."/>
        </authorList>
    </citation>
    <scope>GENOME REANNOTATION</scope>
    <source>
        <strain evidence="3">ATCC MYA-4620 / CBS 123657 / FGSC 9075 / NRRL 31084 / PH-1</strain>
        <strain evidence="2">PH-1 / ATCC MYA-4620 / FGSC 9075 / NRRL 31084</strain>
    </source>
</reference>
<evidence type="ECO:0000313" key="1">
    <source>
        <dbReference type="EMBL" id="CEF88722.1"/>
    </source>
</evidence>
<dbReference type="EMBL" id="HG970334">
    <property type="protein sequence ID" value="CEF88722.1"/>
    <property type="molecule type" value="Genomic_DNA"/>
</dbReference>
<proteinExistence type="predicted"/>
<dbReference type="Proteomes" id="UP000070720">
    <property type="component" value="Chromosome 3"/>
</dbReference>
<sequence>MGTVAATGAVIAALITIVLTFNNLSMVKDWLT</sequence>
<dbReference type="KEGG" id="fgr:FGSG_13863"/>
<accession>A0A098E4U6</accession>
<name>I1SAI2_GIBZE</name>
<evidence type="ECO:0000313" key="3">
    <source>
        <dbReference type="Proteomes" id="UP000070720"/>
    </source>
</evidence>
<evidence type="ECO:0000313" key="2">
    <source>
        <dbReference type="EnsemblFungi" id="CEF88722"/>
    </source>
</evidence>
<dbReference type="EnsemblFungi" id="CEF88722">
    <property type="protein sequence ID" value="CEF88722"/>
    <property type="gene ID" value="FGRRES_13863"/>
</dbReference>
<dbReference type="InParanoid" id="I1SAI2"/>
<reference evidence="2 3" key="1">
    <citation type="journal article" date="2007" name="Science">
        <title>The Fusarium graminearum genome reveals a link between localized polymorphism and pathogen specialization.</title>
        <authorList>
            <person name="Cuomo C.A."/>
            <person name="Gueldener U."/>
            <person name="Xu J.-R."/>
            <person name="Trail F."/>
            <person name="Turgeon B.G."/>
            <person name="Di Pietro A."/>
            <person name="Walton J.D."/>
            <person name="Ma L.-J."/>
            <person name="Baker S.E."/>
            <person name="Rep M."/>
            <person name="Adam G."/>
            <person name="Antoniw J."/>
            <person name="Baldwin T."/>
            <person name="Calvo S.E."/>
            <person name="Chang Y.-L."/>
            <person name="DeCaprio D."/>
            <person name="Gale L.R."/>
            <person name="Gnerre S."/>
            <person name="Goswami R.S."/>
            <person name="Hammond-Kosack K."/>
            <person name="Harris L.J."/>
            <person name="Hilburn K."/>
            <person name="Kennell J.C."/>
            <person name="Kroken S."/>
            <person name="Magnuson J.K."/>
            <person name="Mannhaupt G."/>
            <person name="Mauceli E.W."/>
            <person name="Mewes H.-W."/>
            <person name="Mitterbauer R."/>
            <person name="Muehlbauer G."/>
            <person name="Muensterkoetter M."/>
            <person name="Nelson D."/>
            <person name="O'Donnell K."/>
            <person name="Ouellet T."/>
            <person name="Qi W."/>
            <person name="Quesneville H."/>
            <person name="Roncero M.I.G."/>
            <person name="Seong K.-Y."/>
            <person name="Tetko I.V."/>
            <person name="Urban M."/>
            <person name="Waalwijk C."/>
            <person name="Ward T.J."/>
            <person name="Yao J."/>
            <person name="Birren B.W."/>
            <person name="Kistler H.C."/>
        </authorList>
    </citation>
    <scope>NUCLEOTIDE SEQUENCE [LARGE SCALE GENOMIC DNA]</scope>
    <source>
        <strain evidence="3">ATCC MYA-4620 / CBS 123657 / FGSC 9075 / NRRL 31084 / PH-1</strain>
        <strain evidence="2">PH-1 / ATCC MYA-4620 / FGSC 9075 / NRRL 31084</strain>
    </source>
</reference>
<keyword evidence="3" id="KW-1185">Reference proteome</keyword>